<proteinExistence type="predicted"/>
<dbReference type="AlphaFoldDB" id="A0A849HEB9"/>
<feature type="transmembrane region" description="Helical" evidence="1">
    <location>
        <begin position="151"/>
        <end position="180"/>
    </location>
</feature>
<feature type="transmembrane region" description="Helical" evidence="1">
    <location>
        <begin position="379"/>
        <end position="398"/>
    </location>
</feature>
<feature type="transmembrane region" description="Helical" evidence="1">
    <location>
        <begin position="226"/>
        <end position="248"/>
    </location>
</feature>
<accession>A0A849HEB9</accession>
<feature type="transmembrane region" description="Helical" evidence="1">
    <location>
        <begin position="20"/>
        <end position="41"/>
    </location>
</feature>
<feature type="transmembrane region" description="Helical" evidence="1">
    <location>
        <begin position="280"/>
        <end position="301"/>
    </location>
</feature>
<sequence>MSLSVVGGPLGRHASERAGSWLATVVPLLAATVGTMALSVVQKAHCIQQGWSGSDQFWHACFSDLPAMYQAGNLDDGLAAYLADSGARSDHPALTGAVSALLGGLVPDGAFVDQTRWYFALWAVLATVCALAIVWFTAATRPRHATAAAQVALSPVLVLTALVSADIFGVMLVSAGLWAWARRKPAAAGVFLGLAVMARTYPVLVLLAIALIAFRTGGWAPLRRTLLGAAAAVLVVALPFVGNLGALWRSYEVWWDAAPGLGSIWMVPQLIGLDPMPAGLATMLVVAATALAVVAGAVFALGTYHRPSVPQVALVLVGLTLVVGKSFPVQASLWLVPLIALAGLRWRDQLVWALTEALHFVAVWLYFGGLSKPDRGMPAGWYCVFLLLRVAAVAYLVVRTWRTAAAYPQDGVGDEADGDFTDAPDRLLVRLT</sequence>
<feature type="transmembrane region" description="Helical" evidence="1">
    <location>
        <begin position="186"/>
        <end position="214"/>
    </location>
</feature>
<keyword evidence="1" id="KW-0812">Transmembrane</keyword>
<feature type="transmembrane region" description="Helical" evidence="1">
    <location>
        <begin position="350"/>
        <end position="367"/>
    </location>
</feature>
<keyword evidence="3" id="KW-1185">Reference proteome</keyword>
<evidence type="ECO:0000256" key="1">
    <source>
        <dbReference type="SAM" id="Phobius"/>
    </source>
</evidence>
<evidence type="ECO:0008006" key="4">
    <source>
        <dbReference type="Google" id="ProtNLM"/>
    </source>
</evidence>
<name>A0A849HEB9_9MICO</name>
<keyword evidence="1" id="KW-0472">Membrane</keyword>
<dbReference type="EMBL" id="JABEPQ010000006">
    <property type="protein sequence ID" value="NNM48086.1"/>
    <property type="molecule type" value="Genomic_DNA"/>
</dbReference>
<dbReference type="Proteomes" id="UP000588586">
    <property type="component" value="Unassembled WGS sequence"/>
</dbReference>
<organism evidence="2 3">
    <name type="scientific">Knoellia koreensis</name>
    <dbReference type="NCBI Taxonomy" id="2730921"/>
    <lineage>
        <taxon>Bacteria</taxon>
        <taxon>Bacillati</taxon>
        <taxon>Actinomycetota</taxon>
        <taxon>Actinomycetes</taxon>
        <taxon>Micrococcales</taxon>
        <taxon>Intrasporangiaceae</taxon>
        <taxon>Knoellia</taxon>
    </lineage>
</organism>
<protein>
    <recommendedName>
        <fullName evidence="4">DUF2029 domain-containing protein</fullName>
    </recommendedName>
</protein>
<reference evidence="2 3" key="1">
    <citation type="submission" date="2020-04" db="EMBL/GenBank/DDBJ databases">
        <title>Knoellia sp. isolate from air conditioner.</title>
        <authorList>
            <person name="Chea S."/>
            <person name="Kim D.-U."/>
        </authorList>
    </citation>
    <scope>NUCLEOTIDE SEQUENCE [LARGE SCALE GENOMIC DNA]</scope>
    <source>
        <strain evidence="2 3">DB2414S</strain>
    </source>
</reference>
<dbReference type="RefSeq" id="WP_171245214.1">
    <property type="nucleotide sequence ID" value="NZ_JABEPQ010000006.1"/>
</dbReference>
<gene>
    <name evidence="2" type="ORF">HJG52_19040</name>
</gene>
<evidence type="ECO:0000313" key="3">
    <source>
        <dbReference type="Proteomes" id="UP000588586"/>
    </source>
</evidence>
<feature type="transmembrane region" description="Helical" evidence="1">
    <location>
        <begin position="254"/>
        <end position="273"/>
    </location>
</feature>
<evidence type="ECO:0000313" key="2">
    <source>
        <dbReference type="EMBL" id="NNM48086.1"/>
    </source>
</evidence>
<comment type="caution">
    <text evidence="2">The sequence shown here is derived from an EMBL/GenBank/DDBJ whole genome shotgun (WGS) entry which is preliminary data.</text>
</comment>
<feature type="transmembrane region" description="Helical" evidence="1">
    <location>
        <begin position="313"/>
        <end position="338"/>
    </location>
</feature>
<keyword evidence="1" id="KW-1133">Transmembrane helix</keyword>
<feature type="transmembrane region" description="Helical" evidence="1">
    <location>
        <begin position="117"/>
        <end position="139"/>
    </location>
</feature>